<evidence type="ECO:0000313" key="1">
    <source>
        <dbReference type="EMBL" id="KAJ5088099.1"/>
    </source>
</evidence>
<dbReference type="Proteomes" id="UP001149165">
    <property type="component" value="Unassembled WGS sequence"/>
</dbReference>
<dbReference type="EMBL" id="JAPQKH010000007">
    <property type="protein sequence ID" value="KAJ5088099.1"/>
    <property type="molecule type" value="Genomic_DNA"/>
</dbReference>
<sequence length="290" mass="32923">METSLSTLTLMHMARSQKDSALAGYSKYYYNLLMKQILGLRELKGPTDLIRAGMILALYETYNPMPDQENAWPVHVKAFLRLCNTGFLAAIPSPYLRNGSSDVFDQLLEIIFQATILFHGYQRSRQNESLNLTAAEHMLTAASNYETMLLTWYGQLQCQSDQPLFMAQDHPRQPQAIIAFPNMSTIPLLLVYWLGMVVVYDSMLEALETLQVAHQSSPDEYGDFERKMKETDAIFRLYFAHITQCQAGVDTGNGLGASIMASATLSAAYQVYLRREMRKSYDNMHSSLHK</sequence>
<evidence type="ECO:0000313" key="2">
    <source>
        <dbReference type="Proteomes" id="UP001149165"/>
    </source>
</evidence>
<dbReference type="OrthoDB" id="4450638at2759"/>
<proteinExistence type="predicted"/>
<reference evidence="1" key="1">
    <citation type="submission" date="2022-11" db="EMBL/GenBank/DDBJ databases">
        <authorList>
            <person name="Petersen C."/>
        </authorList>
    </citation>
    <scope>NUCLEOTIDE SEQUENCE</scope>
    <source>
        <strain evidence="1">IBT 30069</strain>
    </source>
</reference>
<comment type="caution">
    <text evidence="1">The sequence shown here is derived from an EMBL/GenBank/DDBJ whole genome shotgun (WGS) entry which is preliminary data.</text>
</comment>
<gene>
    <name evidence="1" type="ORF">N7456_011715</name>
</gene>
<keyword evidence="2" id="KW-1185">Reference proteome</keyword>
<dbReference type="AlphaFoldDB" id="A0A9W9EUC9"/>
<name>A0A9W9EUC9_9EURO</name>
<reference evidence="1" key="2">
    <citation type="journal article" date="2023" name="IMA Fungus">
        <title>Comparative genomic study of the Penicillium genus elucidates a diverse pangenome and 15 lateral gene transfer events.</title>
        <authorList>
            <person name="Petersen C."/>
            <person name="Sorensen T."/>
            <person name="Nielsen M.R."/>
            <person name="Sondergaard T.E."/>
            <person name="Sorensen J.L."/>
            <person name="Fitzpatrick D.A."/>
            <person name="Frisvad J.C."/>
            <person name="Nielsen K.L."/>
        </authorList>
    </citation>
    <scope>NUCLEOTIDE SEQUENCE</scope>
    <source>
        <strain evidence="1">IBT 30069</strain>
    </source>
</reference>
<organism evidence="1 2">
    <name type="scientific">Penicillium angulare</name>
    <dbReference type="NCBI Taxonomy" id="116970"/>
    <lineage>
        <taxon>Eukaryota</taxon>
        <taxon>Fungi</taxon>
        <taxon>Dikarya</taxon>
        <taxon>Ascomycota</taxon>
        <taxon>Pezizomycotina</taxon>
        <taxon>Eurotiomycetes</taxon>
        <taxon>Eurotiomycetidae</taxon>
        <taxon>Eurotiales</taxon>
        <taxon>Aspergillaceae</taxon>
        <taxon>Penicillium</taxon>
    </lineage>
</organism>
<protein>
    <submittedName>
        <fullName evidence="1">Uncharacterized protein</fullName>
    </submittedName>
</protein>
<accession>A0A9W9EUC9</accession>